<dbReference type="EMBL" id="CP029550">
    <property type="protein sequence ID" value="AWN40687.1"/>
    <property type="molecule type" value="Genomic_DNA"/>
</dbReference>
<sequence length="240" mass="26305">MLEAAPLGFRLSRLRSVSARLVPFDWAWAEDHAEMIAENWRRRLAERTGLFDGPVLLACGLSIVDGHCEAQLFETRYSRFIAFRDAGSPDARVANAFAAIVPVARDGSVLLGEMGPHTANGGQIYFPCGTPDRDDVRGEAVDLAGSAARELREETGLSLPDGLAEEWVLLKGEGQFAFLRPVPFPEDAEDLRARMECHRAGEAEPELARIVIARGPGDVDRARMPGFVRAFLADAFADQR</sequence>
<proteinExistence type="predicted"/>
<dbReference type="OrthoDB" id="9806849at2"/>
<dbReference type="Gene3D" id="3.90.79.10">
    <property type="entry name" value="Nucleoside Triphosphate Pyrophosphohydrolase"/>
    <property type="match status" value="1"/>
</dbReference>
<dbReference type="Proteomes" id="UP000245926">
    <property type="component" value="Chromosome"/>
</dbReference>
<evidence type="ECO:0000313" key="3">
    <source>
        <dbReference type="Proteomes" id="UP000245926"/>
    </source>
</evidence>
<dbReference type="RefSeq" id="WP_109889049.1">
    <property type="nucleotide sequence ID" value="NZ_CP029550.1"/>
</dbReference>
<dbReference type="AlphaFoldDB" id="A0A2U8W3Q6"/>
<evidence type="ECO:0000259" key="1">
    <source>
        <dbReference type="PROSITE" id="PS51462"/>
    </source>
</evidence>
<keyword evidence="2" id="KW-0378">Hydrolase</keyword>
<keyword evidence="3" id="KW-1185">Reference proteome</keyword>
<evidence type="ECO:0000313" key="2">
    <source>
        <dbReference type="EMBL" id="AWN40687.1"/>
    </source>
</evidence>
<reference evidence="3" key="1">
    <citation type="submission" date="2018-05" db="EMBL/GenBank/DDBJ databases">
        <title>Complete Genome Sequence of Methylobacterium sp. 17SD2-17.</title>
        <authorList>
            <person name="Srinivasan S."/>
        </authorList>
    </citation>
    <scope>NUCLEOTIDE SEQUENCE [LARGE SCALE GENOMIC DNA]</scope>
    <source>
        <strain evidence="3">17SD2-17</strain>
    </source>
</reference>
<protein>
    <submittedName>
        <fullName evidence="2">NUDIX hydrolase</fullName>
    </submittedName>
</protein>
<feature type="domain" description="Nudix hydrolase" evidence="1">
    <location>
        <begin position="90"/>
        <end position="240"/>
    </location>
</feature>
<dbReference type="InterPro" id="IPR000086">
    <property type="entry name" value="NUDIX_hydrolase_dom"/>
</dbReference>
<dbReference type="InterPro" id="IPR015797">
    <property type="entry name" value="NUDIX_hydrolase-like_dom_sf"/>
</dbReference>
<dbReference type="GO" id="GO:0016787">
    <property type="term" value="F:hydrolase activity"/>
    <property type="evidence" value="ECO:0007669"/>
    <property type="project" value="UniProtKB-KW"/>
</dbReference>
<name>A0A2U8W3Q6_9HYPH</name>
<dbReference type="PROSITE" id="PS51462">
    <property type="entry name" value="NUDIX"/>
    <property type="match status" value="1"/>
</dbReference>
<organism evidence="2 3">
    <name type="scientific">Methylobacterium durans</name>
    <dbReference type="NCBI Taxonomy" id="2202825"/>
    <lineage>
        <taxon>Bacteria</taxon>
        <taxon>Pseudomonadati</taxon>
        <taxon>Pseudomonadota</taxon>
        <taxon>Alphaproteobacteria</taxon>
        <taxon>Hyphomicrobiales</taxon>
        <taxon>Methylobacteriaceae</taxon>
        <taxon>Methylobacterium</taxon>
    </lineage>
</organism>
<dbReference type="SUPFAM" id="SSF55811">
    <property type="entry name" value="Nudix"/>
    <property type="match status" value="1"/>
</dbReference>
<gene>
    <name evidence="2" type="ORF">DK389_09300</name>
</gene>
<accession>A0A2U8W3Q6</accession>
<dbReference type="KEGG" id="mets:DK389_09300"/>